<dbReference type="Pfam" id="PF01381">
    <property type="entry name" value="HTH_3"/>
    <property type="match status" value="1"/>
</dbReference>
<keyword evidence="2" id="KW-1133">Transmembrane helix</keyword>
<organism evidence="4 5">
    <name type="scientific">Anaerotruncus colihominis</name>
    <dbReference type="NCBI Taxonomy" id="169435"/>
    <lineage>
        <taxon>Bacteria</taxon>
        <taxon>Bacillati</taxon>
        <taxon>Bacillota</taxon>
        <taxon>Clostridia</taxon>
        <taxon>Eubacteriales</taxon>
        <taxon>Oscillospiraceae</taxon>
        <taxon>Anaerotruncus</taxon>
    </lineage>
</organism>
<proteinExistence type="predicted"/>
<dbReference type="SUPFAM" id="SSF47413">
    <property type="entry name" value="lambda repressor-like DNA-binding domains"/>
    <property type="match status" value="1"/>
</dbReference>
<evidence type="ECO:0000259" key="3">
    <source>
        <dbReference type="PROSITE" id="PS50943"/>
    </source>
</evidence>
<dbReference type="InterPro" id="IPR001387">
    <property type="entry name" value="Cro/C1-type_HTH"/>
</dbReference>
<feature type="transmembrane region" description="Helical" evidence="2">
    <location>
        <begin position="110"/>
        <end position="127"/>
    </location>
</feature>
<dbReference type="PANTHER" id="PTHR46558">
    <property type="entry name" value="TRACRIPTIONAL REGULATORY PROTEIN-RELATED-RELATED"/>
    <property type="match status" value="1"/>
</dbReference>
<gene>
    <name evidence="4" type="ORF">D0435_02405</name>
</gene>
<feature type="transmembrane region" description="Helical" evidence="2">
    <location>
        <begin position="139"/>
        <end position="165"/>
    </location>
</feature>
<dbReference type="AlphaFoldDB" id="A0A845QIK9"/>
<comment type="caution">
    <text evidence="4">The sequence shown here is derived from an EMBL/GenBank/DDBJ whole genome shotgun (WGS) entry which is preliminary data.</text>
</comment>
<accession>A0A845QIK9</accession>
<evidence type="ECO:0000313" key="5">
    <source>
        <dbReference type="Proteomes" id="UP000446866"/>
    </source>
</evidence>
<dbReference type="Gene3D" id="1.10.260.40">
    <property type="entry name" value="lambda repressor-like DNA-binding domains"/>
    <property type="match status" value="1"/>
</dbReference>
<keyword evidence="1" id="KW-0238">DNA-binding</keyword>
<dbReference type="Proteomes" id="UP000446866">
    <property type="component" value="Unassembled WGS sequence"/>
</dbReference>
<dbReference type="EMBL" id="QXWK01000003">
    <property type="protein sequence ID" value="NBH60527.1"/>
    <property type="molecule type" value="Genomic_DNA"/>
</dbReference>
<evidence type="ECO:0000256" key="1">
    <source>
        <dbReference type="ARBA" id="ARBA00023125"/>
    </source>
</evidence>
<evidence type="ECO:0000256" key="2">
    <source>
        <dbReference type="SAM" id="Phobius"/>
    </source>
</evidence>
<evidence type="ECO:0000313" key="4">
    <source>
        <dbReference type="EMBL" id="NBH60527.1"/>
    </source>
</evidence>
<feature type="transmembrane region" description="Helical" evidence="2">
    <location>
        <begin position="177"/>
        <end position="198"/>
    </location>
</feature>
<keyword evidence="5" id="KW-1185">Reference proteome</keyword>
<dbReference type="PROSITE" id="PS50943">
    <property type="entry name" value="HTH_CROC1"/>
    <property type="match status" value="1"/>
</dbReference>
<reference evidence="4 5" key="1">
    <citation type="submission" date="2018-08" db="EMBL/GenBank/DDBJ databases">
        <title>Murine metabolic-syndrome-specific gut microbial biobank.</title>
        <authorList>
            <person name="Liu C."/>
        </authorList>
    </citation>
    <scope>NUCLEOTIDE SEQUENCE [LARGE SCALE GENOMIC DNA]</scope>
    <source>
        <strain evidence="4 5">28</strain>
    </source>
</reference>
<dbReference type="SMART" id="SM00530">
    <property type="entry name" value="HTH_XRE"/>
    <property type="match status" value="1"/>
</dbReference>
<dbReference type="PANTHER" id="PTHR46558:SF13">
    <property type="entry name" value="HTH-TYPE TRANSCRIPTIONAL REGULATOR IMMR"/>
    <property type="match status" value="1"/>
</dbReference>
<dbReference type="CDD" id="cd00093">
    <property type="entry name" value="HTH_XRE"/>
    <property type="match status" value="1"/>
</dbReference>
<feature type="domain" description="HTH cro/C1-type" evidence="3">
    <location>
        <begin position="7"/>
        <end position="61"/>
    </location>
</feature>
<sequence length="205" mass="23095">MNMADRIQYLRKTKGISQEELADKVGVSRQAVSKWESEQSTPDLEKIIIMSDFFEVTTDYILKGVEPIKSEEQKSKEIASKILYISSTAFIAIGLFCAFGGWYAEQTMEVVWGSMIIQTVGIAGYFIGRLLSMEKASFYINWLNIVGIALMPVSMVTGYISILVFKQGWIAPYPSGMFHTLIFSLVFFTVLAVSFIFVKKPFSVK</sequence>
<keyword evidence="2" id="KW-0812">Transmembrane</keyword>
<dbReference type="RefSeq" id="WP_160200829.1">
    <property type="nucleotide sequence ID" value="NZ_QXWK01000003.1"/>
</dbReference>
<protein>
    <submittedName>
        <fullName evidence="4">XRE family transcriptional regulator</fullName>
    </submittedName>
</protein>
<keyword evidence="2" id="KW-0472">Membrane</keyword>
<feature type="transmembrane region" description="Helical" evidence="2">
    <location>
        <begin position="82"/>
        <end position="104"/>
    </location>
</feature>
<dbReference type="GO" id="GO:0003677">
    <property type="term" value="F:DNA binding"/>
    <property type="evidence" value="ECO:0007669"/>
    <property type="project" value="UniProtKB-KW"/>
</dbReference>
<name>A0A845QIK9_9FIRM</name>
<dbReference type="InterPro" id="IPR010982">
    <property type="entry name" value="Lambda_DNA-bd_dom_sf"/>
</dbReference>